<sequence length="1606" mass="166840">MKNLVQSVPRTVLWLCLFVAVSVIAKTFTAVTDLPAQFAFSVPSKAIRVEGKEPRNPSQGSGSSLTSQTTAPCSLTLNRVDVSGCYSVSGVSKATVSVEVGWQDSPANDYIVVTTAGQSRTIVPGITTVTYPQPSNVVIQGSQTIVTPQVVAFEITLTGAASTSTVTAQFVGTSSCQDSQTFNLPAACPPTGCTGLGGVVYRDFNADGVQQPAETQGVSSISVTAYDCNGVKYGPVTTDQFGNYTFSNSTISYPVRVEFSDPTGSDVGTVYGSGSKSSIQFVSQASCTVNLGIANPTLYCQDHPSIFIPCYTYGDPLELNPSPPVAATALSGNTDALVYFPYDESDPAAMEMSHVTEAKEIGTVWGLGYNRVTKDLYVSATLHRHAGLGPLGVGGIYVTHTGSTTVTTENFIDVSTIGIDVGAASVPVNGAGGRGLSADKTKPSNDAAVFPLIGKVGIGGLEVSEDGQKLWFVNLFDKKLYSIDISAYNASGTKPTSANVKSYAIPDPGCSGGSSRPWALHITSGKLYVGSVCDALTSKNKSDLRAYVYAFDISTSTFSSIFDFPLTYPKGYGISPLNSPGQAGADSTGWYPWTDSFNDLIIATSTAAYKSLVHPQPMLADIDIDIDGSMVLGFGDRTGMQGGYNNYNTDPTDTKIYTVNPAAGDVLRAYYSNGSYILENNGKAGPYSGTGVGNQQGPGSGEFYDDNYTSGNRFVHTELALGGLALKPGSGHVVGATIDPVANIANSGGVKYWNNQTGVAEAANIVYTTGTDPGTFAKAAGLGEPELNCDLLEVIEIGNRVWIDTNKDGVQDPCEQPLAGVEVDLYKGTTKVASTTTNASGEYYFSRKSELTTGTWLGSGADTTLLPNTAYSIVFGNGQFANNLLTVNGADMRLTIVNSTTTNANDQNDSDALVGTVAGITAPVISLTTGNTGYINHSFDAGFYLPLASLGDYVFLDANKDGIQNTGDTPIAGVTVTLYTNGVASATTVTDASGLYSFTGLTPGNSHSYVVGFTAPVGYTATLANTGSDDTKDSDADPITGKTQSVTLAPDENNPTLDAGFYVPSAGLGDYVWLDTDKDGVQEASESGIDGVVVTLYTNGVASATTVTSATGFYSFTGLTPGSSNSYVVGFTAPAGYTATLANVGGDDSKDSDADLITGKTQSITLAPGEYNPTLDAGFYLLPAGLGDYVFEDVNKNGQQDAGDQPIPDVTVTLLSSGTVVATTTTNASGFYSFTGLTPSVPYSVSFTAPAAYTATSQNTGNDATDSDGDPVTGLTGVYSLTAGEFNPTVDMGYYKLSPTVSLDKFVDKSKAKVGDVLTYTIVVTNSGSVSATNVVVRDSSSIGLTYVTNSATAPVGTTFTSGAINTWTVGTLSAGQSLSLTFQAIADSSGILYNVATIPGDTASVCTSVPFVMCAGQAYTFRLTAAPGRSSYKWYKDNVEITGQTTNVLDVSAPGTYSLAVDNVTGKCPDFSCCPFIVEEDTLPTFQATTVPVGCSGIVAQSNGKIVLSAFKPTYTYQYSLGASFNAATVLSGTKQVIPTNGVIVSNLANPVSAQAYTVRVYNASGCYTDVTVLLPPTVCDCPPTSCVPLVVKQTKRAKRIGDHP</sequence>
<evidence type="ECO:0000313" key="8">
    <source>
        <dbReference type="Proteomes" id="UP000515369"/>
    </source>
</evidence>
<keyword evidence="2" id="KW-0964">Secreted</keyword>
<reference evidence="7 8" key="1">
    <citation type="submission" date="2020-07" db="EMBL/GenBank/DDBJ databases">
        <title>Spirosoma foliorum sp. nov., isolated from the leaves on the Nejang mountain Korea, Republic of.</title>
        <authorList>
            <person name="Ho H."/>
            <person name="Lee Y.-J."/>
            <person name="Nurcahyanto D.-A."/>
            <person name="Kim S.-G."/>
        </authorList>
    </citation>
    <scope>NUCLEOTIDE SEQUENCE [LARGE SCALE GENOMIC DNA]</scope>
    <source>
        <strain evidence="7 8">PL0136</strain>
    </source>
</reference>
<keyword evidence="3" id="KW-0732">Signal</keyword>
<protein>
    <submittedName>
        <fullName evidence="7">Carboxypeptidase regulatory-like domain-containing protein</fullName>
    </submittedName>
</protein>
<dbReference type="InterPro" id="IPR013783">
    <property type="entry name" value="Ig-like_fold"/>
</dbReference>
<feature type="region of interest" description="Disordered" evidence="4">
    <location>
        <begin position="1026"/>
        <end position="1053"/>
    </location>
</feature>
<dbReference type="EMBL" id="CP059732">
    <property type="protein sequence ID" value="QMW00876.1"/>
    <property type="molecule type" value="Genomic_DNA"/>
</dbReference>
<dbReference type="GO" id="GO:0005576">
    <property type="term" value="C:extracellular region"/>
    <property type="evidence" value="ECO:0007669"/>
    <property type="project" value="UniProtKB-SubCell"/>
</dbReference>
<feature type="domain" description="SD-repeat containing protein B" evidence="6">
    <location>
        <begin position="1067"/>
        <end position="1179"/>
    </location>
</feature>
<evidence type="ECO:0000259" key="5">
    <source>
        <dbReference type="Pfam" id="PF01345"/>
    </source>
</evidence>
<feature type="region of interest" description="Disordered" evidence="4">
    <location>
        <begin position="49"/>
        <end position="69"/>
    </location>
</feature>
<evidence type="ECO:0000256" key="2">
    <source>
        <dbReference type="ARBA" id="ARBA00022525"/>
    </source>
</evidence>
<dbReference type="Gene3D" id="2.60.40.10">
    <property type="entry name" value="Immunoglobulins"/>
    <property type="match status" value="6"/>
</dbReference>
<gene>
    <name evidence="7" type="ORF">H3H32_23235</name>
</gene>
<dbReference type="Pfam" id="PF01345">
    <property type="entry name" value="DUF11"/>
    <property type="match status" value="1"/>
</dbReference>
<dbReference type="SUPFAM" id="SSF117074">
    <property type="entry name" value="Hypothetical protein PA1324"/>
    <property type="match status" value="5"/>
</dbReference>
<keyword evidence="7" id="KW-0378">Hydrolase</keyword>
<evidence type="ECO:0000256" key="3">
    <source>
        <dbReference type="ARBA" id="ARBA00022729"/>
    </source>
</evidence>
<feature type="domain" description="SD-repeat containing protein B" evidence="6">
    <location>
        <begin position="796"/>
        <end position="847"/>
    </location>
</feature>
<keyword evidence="7" id="KW-0121">Carboxypeptidase</keyword>
<evidence type="ECO:0000313" key="7">
    <source>
        <dbReference type="EMBL" id="QMW00876.1"/>
    </source>
</evidence>
<keyword evidence="7" id="KW-0645">Protease</keyword>
<feature type="domain" description="SD-repeat containing protein B" evidence="6">
    <location>
        <begin position="196"/>
        <end position="276"/>
    </location>
</feature>
<feature type="domain" description="SD-repeat containing protein B" evidence="6">
    <location>
        <begin position="1185"/>
        <end position="1294"/>
    </location>
</feature>
<name>A0A7G5GPT4_9BACT</name>
<dbReference type="Proteomes" id="UP000515369">
    <property type="component" value="Chromosome"/>
</dbReference>
<dbReference type="InterPro" id="IPR033764">
    <property type="entry name" value="Sdr_B"/>
</dbReference>
<evidence type="ECO:0000259" key="6">
    <source>
        <dbReference type="Pfam" id="PF17210"/>
    </source>
</evidence>
<accession>A0A7G5GPT4</accession>
<keyword evidence="8" id="KW-1185">Reference proteome</keyword>
<dbReference type="SUPFAM" id="SSF63825">
    <property type="entry name" value="YWTD domain"/>
    <property type="match status" value="1"/>
</dbReference>
<dbReference type="Pfam" id="PF17210">
    <property type="entry name" value="SdrD_B"/>
    <property type="match status" value="5"/>
</dbReference>
<evidence type="ECO:0000256" key="1">
    <source>
        <dbReference type="ARBA" id="ARBA00004613"/>
    </source>
</evidence>
<organism evidence="7 8">
    <name type="scientific">Spirosoma foliorum</name>
    <dbReference type="NCBI Taxonomy" id="2710596"/>
    <lineage>
        <taxon>Bacteria</taxon>
        <taxon>Pseudomonadati</taxon>
        <taxon>Bacteroidota</taxon>
        <taxon>Cytophagia</taxon>
        <taxon>Cytophagales</taxon>
        <taxon>Cytophagaceae</taxon>
        <taxon>Spirosoma</taxon>
    </lineage>
</organism>
<dbReference type="PANTHER" id="PTHR23303">
    <property type="entry name" value="CARBOXYPEPTIDASE REGULATORY REGION-CONTAINING"/>
    <property type="match status" value="1"/>
</dbReference>
<comment type="subcellular location">
    <subcellularLocation>
        <location evidence="1">Secreted</location>
    </subcellularLocation>
</comment>
<feature type="domain" description="DUF11" evidence="5">
    <location>
        <begin position="1302"/>
        <end position="1402"/>
    </location>
</feature>
<dbReference type="InterPro" id="IPR001434">
    <property type="entry name" value="OmcB-like_DUF11"/>
</dbReference>
<dbReference type="InterPro" id="IPR047589">
    <property type="entry name" value="DUF11_rpt"/>
</dbReference>
<feature type="compositionally biased region" description="Low complexity" evidence="4">
    <location>
        <begin position="58"/>
        <end position="69"/>
    </location>
</feature>
<dbReference type="InterPro" id="IPR051417">
    <property type="entry name" value="SDr/BOS_complex"/>
</dbReference>
<dbReference type="KEGG" id="sfol:H3H32_23235"/>
<dbReference type="RefSeq" id="WP_182457989.1">
    <property type="nucleotide sequence ID" value="NZ_CP059732.1"/>
</dbReference>
<proteinExistence type="predicted"/>
<dbReference type="PANTHER" id="PTHR23303:SF15">
    <property type="entry name" value="COLOSSIN-A"/>
    <property type="match status" value="1"/>
</dbReference>
<evidence type="ECO:0000256" key="4">
    <source>
        <dbReference type="SAM" id="MobiDB-lite"/>
    </source>
</evidence>
<dbReference type="Gene3D" id="2.60.40.740">
    <property type="match status" value="1"/>
</dbReference>
<dbReference type="GO" id="GO:0004180">
    <property type="term" value="F:carboxypeptidase activity"/>
    <property type="evidence" value="ECO:0007669"/>
    <property type="project" value="UniProtKB-KW"/>
</dbReference>
<dbReference type="NCBIfam" id="TIGR01451">
    <property type="entry name" value="B_ant_repeat"/>
    <property type="match status" value="1"/>
</dbReference>
<feature type="domain" description="SD-repeat containing protein B" evidence="6">
    <location>
        <begin position="948"/>
        <end position="1061"/>
    </location>
</feature>